<keyword evidence="2 4" id="KW-1133">Transmembrane helix</keyword>
<dbReference type="InterPro" id="IPR020846">
    <property type="entry name" value="MFS_dom"/>
</dbReference>
<feature type="transmembrane region" description="Helical" evidence="4">
    <location>
        <begin position="78"/>
        <end position="97"/>
    </location>
</feature>
<feature type="transmembrane region" description="Helical" evidence="4">
    <location>
        <begin position="17"/>
        <end position="39"/>
    </location>
</feature>
<dbReference type="Gene3D" id="1.20.1250.20">
    <property type="entry name" value="MFS general substrate transporter like domains"/>
    <property type="match status" value="1"/>
</dbReference>
<dbReference type="OrthoDB" id="9797740at2"/>
<feature type="transmembrane region" description="Helical" evidence="4">
    <location>
        <begin position="281"/>
        <end position="301"/>
    </location>
</feature>
<dbReference type="AlphaFoldDB" id="A0A368ZCD7"/>
<evidence type="ECO:0000256" key="4">
    <source>
        <dbReference type="SAM" id="Phobius"/>
    </source>
</evidence>
<feature type="transmembrane region" description="Helical" evidence="4">
    <location>
        <begin position="340"/>
        <end position="363"/>
    </location>
</feature>
<keyword evidence="3 4" id="KW-0472">Membrane</keyword>
<reference evidence="6 7" key="1">
    <citation type="submission" date="2018-07" db="EMBL/GenBank/DDBJ databases">
        <title>Genomic Encyclopedia of Type Strains, Phase III (KMG-III): the genomes of soil and plant-associated and newly described type strains.</title>
        <authorList>
            <person name="Whitman W."/>
        </authorList>
    </citation>
    <scope>NUCLEOTIDE SEQUENCE [LARGE SCALE GENOMIC DNA]</scope>
    <source>
        <strain evidence="6 7">CECT 7958</strain>
    </source>
</reference>
<dbReference type="Proteomes" id="UP000253436">
    <property type="component" value="Unassembled WGS sequence"/>
</dbReference>
<evidence type="ECO:0000313" key="7">
    <source>
        <dbReference type="Proteomes" id="UP000253436"/>
    </source>
</evidence>
<evidence type="ECO:0000256" key="2">
    <source>
        <dbReference type="ARBA" id="ARBA00022989"/>
    </source>
</evidence>
<dbReference type="EMBL" id="QPJO01000004">
    <property type="protein sequence ID" value="RCW90711.1"/>
    <property type="molecule type" value="Genomic_DNA"/>
</dbReference>
<feature type="transmembrane region" description="Helical" evidence="4">
    <location>
        <begin position="248"/>
        <end position="269"/>
    </location>
</feature>
<dbReference type="PANTHER" id="PTHR23523:SF2">
    <property type="entry name" value="2-NITROIMIDAZOLE TRANSPORTER"/>
    <property type="match status" value="1"/>
</dbReference>
<protein>
    <submittedName>
        <fullName evidence="6">CP family cyanate transporter-like MFS transporter</fullName>
    </submittedName>
</protein>
<name>A0A368ZCD7_9FLAO</name>
<organism evidence="6 7">
    <name type="scientific">Winogradskyella arenosi</name>
    <dbReference type="NCBI Taxonomy" id="533325"/>
    <lineage>
        <taxon>Bacteria</taxon>
        <taxon>Pseudomonadati</taxon>
        <taxon>Bacteroidota</taxon>
        <taxon>Flavobacteriia</taxon>
        <taxon>Flavobacteriales</taxon>
        <taxon>Flavobacteriaceae</taxon>
        <taxon>Winogradskyella</taxon>
    </lineage>
</organism>
<dbReference type="PROSITE" id="PS50850">
    <property type="entry name" value="MFS"/>
    <property type="match status" value="1"/>
</dbReference>
<dbReference type="SUPFAM" id="SSF103473">
    <property type="entry name" value="MFS general substrate transporter"/>
    <property type="match status" value="1"/>
</dbReference>
<dbReference type="GO" id="GO:0022857">
    <property type="term" value="F:transmembrane transporter activity"/>
    <property type="evidence" value="ECO:0007669"/>
    <property type="project" value="InterPro"/>
</dbReference>
<evidence type="ECO:0000313" key="6">
    <source>
        <dbReference type="EMBL" id="RCW90711.1"/>
    </source>
</evidence>
<evidence type="ECO:0000256" key="1">
    <source>
        <dbReference type="ARBA" id="ARBA00022692"/>
    </source>
</evidence>
<dbReference type="RefSeq" id="WP_114310287.1">
    <property type="nucleotide sequence ID" value="NZ_QPJO01000004.1"/>
</dbReference>
<gene>
    <name evidence="6" type="ORF">DFQ08_104110</name>
</gene>
<feature type="transmembrane region" description="Helical" evidence="4">
    <location>
        <begin position="173"/>
        <end position="194"/>
    </location>
</feature>
<dbReference type="InterPro" id="IPR036259">
    <property type="entry name" value="MFS_trans_sf"/>
</dbReference>
<keyword evidence="7" id="KW-1185">Reference proteome</keyword>
<feature type="domain" description="Major facilitator superfamily (MFS) profile" evidence="5">
    <location>
        <begin position="13"/>
        <end position="395"/>
    </location>
</feature>
<keyword evidence="1 4" id="KW-0812">Transmembrane</keyword>
<evidence type="ECO:0000256" key="3">
    <source>
        <dbReference type="ARBA" id="ARBA00023136"/>
    </source>
</evidence>
<sequence length="396" mass="42187">MAELDENGLSKGARTRLLIGVLFVSVNLRPALSSIGPLIDKIRLELLLSDTLLGLLTTLPLLAFGVVSTMTPLFTKRFGIGNTLLGALILLVAGLVIRSAGGVFTLYLGTIILGVAIAFGNVLIPALIKRNFPHKAGFVTSLYSGIMSLGAAFAAGLSVPLSVEMNLGWRGSLSAWAILAIIAAFIWLPSIKRIKRLPPNRSFKVAMKKLSGSLLVWRMAFYMGLQSAAFYVILAWLPAILIDRGFDAAYAGWMLSLSQGTGILGAIVIPIWAGSRKDQRLVIASLVAMELIALLGLLFLATGMVVLWVGLLGLVLGGTFGLALLLIVLRSNDAETAAELSGIVQSIGYIIAAGGPFTVGVIYDLTQEWNYTLIFLILVALIKLITGIDVGRDRKV</sequence>
<feature type="transmembrane region" description="Helical" evidence="4">
    <location>
        <begin position="136"/>
        <end position="161"/>
    </location>
</feature>
<proteinExistence type="predicted"/>
<feature type="transmembrane region" description="Helical" evidence="4">
    <location>
        <begin position="103"/>
        <end position="124"/>
    </location>
</feature>
<feature type="transmembrane region" description="Helical" evidence="4">
    <location>
        <begin position="215"/>
        <end position="242"/>
    </location>
</feature>
<feature type="transmembrane region" description="Helical" evidence="4">
    <location>
        <begin position="51"/>
        <end position="71"/>
    </location>
</feature>
<dbReference type="PANTHER" id="PTHR23523">
    <property type="match status" value="1"/>
</dbReference>
<accession>A0A368ZCD7</accession>
<comment type="caution">
    <text evidence="6">The sequence shown here is derived from an EMBL/GenBank/DDBJ whole genome shotgun (WGS) entry which is preliminary data.</text>
</comment>
<dbReference type="Pfam" id="PF07690">
    <property type="entry name" value="MFS_1"/>
    <property type="match status" value="1"/>
</dbReference>
<dbReference type="InterPro" id="IPR011701">
    <property type="entry name" value="MFS"/>
</dbReference>
<dbReference type="CDD" id="cd17339">
    <property type="entry name" value="MFS_NIMT_CynX_like"/>
    <property type="match status" value="1"/>
</dbReference>
<feature type="transmembrane region" description="Helical" evidence="4">
    <location>
        <begin position="369"/>
        <end position="390"/>
    </location>
</feature>
<evidence type="ECO:0000259" key="5">
    <source>
        <dbReference type="PROSITE" id="PS50850"/>
    </source>
</evidence>
<dbReference type="InterPro" id="IPR052524">
    <property type="entry name" value="MFS_Cyanate_Porter"/>
</dbReference>
<feature type="transmembrane region" description="Helical" evidence="4">
    <location>
        <begin position="307"/>
        <end position="328"/>
    </location>
</feature>